<sequence>MSASPKIFNESTQVQVLQVITGSRIAPINAVDTPLDRRGAGGQRRVDSLYSNRNGSPLTAAGRLERSPCAPESTSNGCADGGADSEVRGSREKVAPRCCSAVTGRRPDVRIMTA</sequence>
<reference evidence="2 3" key="1">
    <citation type="journal article" date="2019" name="Commun. Biol.">
        <title>The bagworm genome reveals a unique fibroin gene that provides high tensile strength.</title>
        <authorList>
            <person name="Kono N."/>
            <person name="Nakamura H."/>
            <person name="Ohtoshi R."/>
            <person name="Tomita M."/>
            <person name="Numata K."/>
            <person name="Arakawa K."/>
        </authorList>
    </citation>
    <scope>NUCLEOTIDE SEQUENCE [LARGE SCALE GENOMIC DNA]</scope>
</reference>
<evidence type="ECO:0000256" key="1">
    <source>
        <dbReference type="SAM" id="MobiDB-lite"/>
    </source>
</evidence>
<feature type="compositionally biased region" description="Basic and acidic residues" evidence="1">
    <location>
        <begin position="85"/>
        <end position="95"/>
    </location>
</feature>
<feature type="compositionally biased region" description="Basic and acidic residues" evidence="1">
    <location>
        <begin position="34"/>
        <end position="47"/>
    </location>
</feature>
<dbReference type="Proteomes" id="UP000299102">
    <property type="component" value="Unassembled WGS sequence"/>
</dbReference>
<gene>
    <name evidence="2" type="ORF">EVAR_54085_1</name>
</gene>
<protein>
    <submittedName>
        <fullName evidence="2">Uncharacterized protein</fullName>
    </submittedName>
</protein>
<evidence type="ECO:0000313" key="3">
    <source>
        <dbReference type="Proteomes" id="UP000299102"/>
    </source>
</evidence>
<evidence type="ECO:0000313" key="2">
    <source>
        <dbReference type="EMBL" id="GBP62060.1"/>
    </source>
</evidence>
<feature type="region of interest" description="Disordered" evidence="1">
    <location>
        <begin position="33"/>
        <end position="95"/>
    </location>
</feature>
<comment type="caution">
    <text evidence="2">The sequence shown here is derived from an EMBL/GenBank/DDBJ whole genome shotgun (WGS) entry which is preliminary data.</text>
</comment>
<name>A0A4C1XG32_EUMVA</name>
<organism evidence="2 3">
    <name type="scientific">Eumeta variegata</name>
    <name type="common">Bagworm moth</name>
    <name type="synonym">Eumeta japonica</name>
    <dbReference type="NCBI Taxonomy" id="151549"/>
    <lineage>
        <taxon>Eukaryota</taxon>
        <taxon>Metazoa</taxon>
        <taxon>Ecdysozoa</taxon>
        <taxon>Arthropoda</taxon>
        <taxon>Hexapoda</taxon>
        <taxon>Insecta</taxon>
        <taxon>Pterygota</taxon>
        <taxon>Neoptera</taxon>
        <taxon>Endopterygota</taxon>
        <taxon>Lepidoptera</taxon>
        <taxon>Glossata</taxon>
        <taxon>Ditrysia</taxon>
        <taxon>Tineoidea</taxon>
        <taxon>Psychidae</taxon>
        <taxon>Oiketicinae</taxon>
        <taxon>Eumeta</taxon>
    </lineage>
</organism>
<proteinExistence type="predicted"/>
<dbReference type="AlphaFoldDB" id="A0A4C1XG32"/>
<keyword evidence="3" id="KW-1185">Reference proteome</keyword>
<dbReference type="EMBL" id="BGZK01000830">
    <property type="protein sequence ID" value="GBP62060.1"/>
    <property type="molecule type" value="Genomic_DNA"/>
</dbReference>
<accession>A0A4C1XG32</accession>